<evidence type="ECO:0000313" key="2">
    <source>
        <dbReference type="EMBL" id="MBL4930647.1"/>
    </source>
</evidence>
<proteinExistence type="predicted"/>
<feature type="domain" description="DUF218" evidence="1">
    <location>
        <begin position="37"/>
        <end position="154"/>
    </location>
</feature>
<dbReference type="GO" id="GO:0000270">
    <property type="term" value="P:peptidoglycan metabolic process"/>
    <property type="evidence" value="ECO:0007669"/>
    <property type="project" value="TreeGrafter"/>
</dbReference>
<dbReference type="RefSeq" id="WP_202766032.1">
    <property type="nucleotide sequence ID" value="NZ_JAESWA010000012.1"/>
</dbReference>
<dbReference type="InterPro" id="IPR014729">
    <property type="entry name" value="Rossmann-like_a/b/a_fold"/>
</dbReference>
<dbReference type="PANTHER" id="PTHR30336:SF4">
    <property type="entry name" value="ENVELOPE BIOGENESIS FACTOR ELYC"/>
    <property type="match status" value="1"/>
</dbReference>
<accession>A0A937FE71</accession>
<dbReference type="Gene3D" id="3.40.50.620">
    <property type="entry name" value="HUPs"/>
    <property type="match status" value="1"/>
</dbReference>
<dbReference type="AlphaFoldDB" id="A0A937FE71"/>
<evidence type="ECO:0000313" key="3">
    <source>
        <dbReference type="Proteomes" id="UP000623681"/>
    </source>
</evidence>
<dbReference type="InterPro" id="IPR051599">
    <property type="entry name" value="Cell_Envelope_Assoc"/>
</dbReference>
<dbReference type="Proteomes" id="UP000623681">
    <property type="component" value="Unassembled WGS sequence"/>
</dbReference>
<protein>
    <submittedName>
        <fullName evidence="2">YdcF family protein</fullName>
    </submittedName>
</protein>
<reference evidence="2" key="1">
    <citation type="submission" date="2021-01" db="EMBL/GenBank/DDBJ databases">
        <title>Genome public.</title>
        <authorList>
            <person name="Liu C."/>
            <person name="Sun Q."/>
        </authorList>
    </citation>
    <scope>NUCLEOTIDE SEQUENCE</scope>
    <source>
        <strain evidence="2">YIM B02565</strain>
    </source>
</reference>
<name>A0A937FE71_9CLOT</name>
<dbReference type="Pfam" id="PF02698">
    <property type="entry name" value="DUF218"/>
    <property type="match status" value="1"/>
</dbReference>
<dbReference type="PANTHER" id="PTHR30336">
    <property type="entry name" value="INNER MEMBRANE PROTEIN, PROBABLE PERMEASE"/>
    <property type="match status" value="1"/>
</dbReference>
<comment type="caution">
    <text evidence="2">The sequence shown here is derived from an EMBL/GenBank/DDBJ whole genome shotgun (WGS) entry which is preliminary data.</text>
</comment>
<dbReference type="EMBL" id="JAESWA010000012">
    <property type="protein sequence ID" value="MBL4930647.1"/>
    <property type="molecule type" value="Genomic_DNA"/>
</dbReference>
<dbReference type="GO" id="GO:0043164">
    <property type="term" value="P:Gram-negative-bacterium-type cell wall biogenesis"/>
    <property type="evidence" value="ECO:0007669"/>
    <property type="project" value="TreeGrafter"/>
</dbReference>
<dbReference type="CDD" id="cd06259">
    <property type="entry name" value="YdcF-like"/>
    <property type="match status" value="1"/>
</dbReference>
<organism evidence="2 3">
    <name type="scientific">Clostridium paridis</name>
    <dbReference type="NCBI Taxonomy" id="2803863"/>
    <lineage>
        <taxon>Bacteria</taxon>
        <taxon>Bacillati</taxon>
        <taxon>Bacillota</taxon>
        <taxon>Clostridia</taxon>
        <taxon>Eubacteriales</taxon>
        <taxon>Clostridiaceae</taxon>
        <taxon>Clostridium</taxon>
    </lineage>
</organism>
<keyword evidence="3" id="KW-1185">Reference proteome</keyword>
<gene>
    <name evidence="2" type="ORF">JK634_02420</name>
</gene>
<evidence type="ECO:0000259" key="1">
    <source>
        <dbReference type="Pfam" id="PF02698"/>
    </source>
</evidence>
<dbReference type="GO" id="GO:0005886">
    <property type="term" value="C:plasma membrane"/>
    <property type="evidence" value="ECO:0007669"/>
    <property type="project" value="TreeGrafter"/>
</dbReference>
<dbReference type="InterPro" id="IPR003848">
    <property type="entry name" value="DUF218"/>
</dbReference>
<sequence>MRKRIFVILGVLLVLLGLSQLYIFTGGTKKITEKSNAIIILGCKVNGKEPSRFLLERTLKAKELYSEGLGEYIILSGGQGSGEEISEAMCMKKILVDNGIPEDKLLLEDKSKNTYENLRNSKEIVKEKNFNNVIVVSNEFHLRRAKMIGDKLNINAKYSGVFVKDKWLTEIYGGIREIPAIIKDSFR</sequence>